<proteinExistence type="predicted"/>
<organism evidence="2 3">
    <name type="scientific">Demequina mangrovi</name>
    <dbReference type="NCBI Taxonomy" id="1043493"/>
    <lineage>
        <taxon>Bacteria</taxon>
        <taxon>Bacillati</taxon>
        <taxon>Actinomycetota</taxon>
        <taxon>Actinomycetes</taxon>
        <taxon>Micrococcales</taxon>
        <taxon>Demequinaceae</taxon>
        <taxon>Demequina</taxon>
    </lineage>
</organism>
<dbReference type="EMBL" id="FNZI01000005">
    <property type="protein sequence ID" value="SEJ59069.1"/>
    <property type="molecule type" value="Genomic_DNA"/>
</dbReference>
<dbReference type="AlphaFoldDB" id="A0A1H7A058"/>
<evidence type="ECO:0000313" key="2">
    <source>
        <dbReference type="EMBL" id="SEJ59069.1"/>
    </source>
</evidence>
<evidence type="ECO:0000256" key="1">
    <source>
        <dbReference type="SAM" id="Phobius"/>
    </source>
</evidence>
<reference evidence="3" key="1">
    <citation type="submission" date="2016-10" db="EMBL/GenBank/DDBJ databases">
        <authorList>
            <person name="Varghese N."/>
        </authorList>
    </citation>
    <scope>NUCLEOTIDE SEQUENCE [LARGE SCALE GENOMIC DNA]</scope>
    <source>
        <strain evidence="3">DSM 24868</strain>
    </source>
</reference>
<keyword evidence="1" id="KW-1133">Transmembrane helix</keyword>
<sequence length="300" mass="31408">MSGLESMLTAAVDEEAGAASDFAERRGAAVAAGVRRRRRARSAVLGGSAAAAGALVLGVAQLAAPREPVPAASLSCVPAEASTLDFAWAEEMSGGPLFSFRTQDVFAELWDDSLTLDVGFGDVDETLTFAVEDRALVGVETDADGRAEVELASGETLGLGFVWTDERIRIEIETPEGGWSSGESYSDPQMTRPSDPVYWLVDLDALLSDDDEPAERTWTLIDTWTVEPALEMTGAPGDELEVRFPDGSTETVSAGADGVAAFEWLGVTTVSIAADGSTARGDDVTAPLDAIVSGPLICDE</sequence>
<keyword evidence="3" id="KW-1185">Reference proteome</keyword>
<evidence type="ECO:0000313" key="3">
    <source>
        <dbReference type="Proteomes" id="UP000183315"/>
    </source>
</evidence>
<dbReference type="Proteomes" id="UP000183315">
    <property type="component" value="Unassembled WGS sequence"/>
</dbReference>
<dbReference type="OrthoDB" id="9840941at2"/>
<keyword evidence="1" id="KW-0812">Transmembrane</keyword>
<dbReference type="RefSeq" id="WP_042214690.1">
    <property type="nucleotide sequence ID" value="NZ_BBLU01000007.1"/>
</dbReference>
<protein>
    <submittedName>
        <fullName evidence="2">Uncharacterized protein</fullName>
    </submittedName>
</protein>
<feature type="transmembrane region" description="Helical" evidence="1">
    <location>
        <begin position="43"/>
        <end position="64"/>
    </location>
</feature>
<accession>A0A1H7A058</accession>
<dbReference type="STRING" id="1043493.SAMN05421637_2329"/>
<keyword evidence="1" id="KW-0472">Membrane</keyword>
<name>A0A1H7A058_9MICO</name>
<gene>
    <name evidence="2" type="ORF">SAMN05421637_2329</name>
</gene>